<gene>
    <name evidence="3" type="ORF">PF007_g23853</name>
    <name evidence="2" type="ORF">PF009_g24579</name>
</gene>
<evidence type="ECO:0000313" key="2">
    <source>
        <dbReference type="EMBL" id="KAE8925201.1"/>
    </source>
</evidence>
<dbReference type="Proteomes" id="UP000429523">
    <property type="component" value="Unassembled WGS sequence"/>
</dbReference>
<reference evidence="4 5" key="1">
    <citation type="submission" date="2018-08" db="EMBL/GenBank/DDBJ databases">
        <title>Genomic investigation of the strawberry pathogen Phytophthora fragariae indicates pathogenicity is determined by transcriptional variation in three key races.</title>
        <authorList>
            <person name="Adams T.M."/>
            <person name="Armitage A.D."/>
            <person name="Sobczyk M.K."/>
            <person name="Bates H.J."/>
            <person name="Dunwell J.M."/>
            <person name="Nellist C.F."/>
            <person name="Harrison R.J."/>
        </authorList>
    </citation>
    <scope>NUCLEOTIDE SEQUENCE [LARGE SCALE GENOMIC DNA]</scope>
    <source>
        <strain evidence="3 5">NOV-71</strain>
        <strain evidence="2 4">NOV-9</strain>
    </source>
</reference>
<feature type="signal peptide" evidence="1">
    <location>
        <begin position="1"/>
        <end position="16"/>
    </location>
</feature>
<proteinExistence type="predicted"/>
<evidence type="ECO:0000313" key="5">
    <source>
        <dbReference type="Proteomes" id="UP000441208"/>
    </source>
</evidence>
<comment type="caution">
    <text evidence="3">The sequence shown here is derived from an EMBL/GenBank/DDBJ whole genome shotgun (WGS) entry which is preliminary data.</text>
</comment>
<protein>
    <submittedName>
        <fullName evidence="3">Uncharacterized protein</fullName>
    </submittedName>
</protein>
<sequence>MSWSITMLSSLMCSLGLILHCGELLVQCVNMISEYAVGVG</sequence>
<name>A0A6A3QKX3_9STRA</name>
<feature type="chain" id="PRO_5033873249" evidence="1">
    <location>
        <begin position="17"/>
        <end position="40"/>
    </location>
</feature>
<keyword evidence="1" id="KW-0732">Signal</keyword>
<dbReference type="Proteomes" id="UP000441208">
    <property type="component" value="Unassembled WGS sequence"/>
</dbReference>
<dbReference type="EMBL" id="QXFZ01002307">
    <property type="protein sequence ID" value="KAE9078455.1"/>
    <property type="molecule type" value="Genomic_DNA"/>
</dbReference>
<evidence type="ECO:0000256" key="1">
    <source>
        <dbReference type="SAM" id="SignalP"/>
    </source>
</evidence>
<evidence type="ECO:0000313" key="3">
    <source>
        <dbReference type="EMBL" id="KAE9078455.1"/>
    </source>
</evidence>
<organism evidence="3 5">
    <name type="scientific">Phytophthora fragariae</name>
    <dbReference type="NCBI Taxonomy" id="53985"/>
    <lineage>
        <taxon>Eukaryota</taxon>
        <taxon>Sar</taxon>
        <taxon>Stramenopiles</taxon>
        <taxon>Oomycota</taxon>
        <taxon>Peronosporomycetes</taxon>
        <taxon>Peronosporales</taxon>
        <taxon>Peronosporaceae</taxon>
        <taxon>Phytophthora</taxon>
    </lineage>
</organism>
<accession>A0A6A3QKX3</accession>
<dbReference type="AlphaFoldDB" id="A0A6A3QKX3"/>
<evidence type="ECO:0000313" key="4">
    <source>
        <dbReference type="Proteomes" id="UP000429523"/>
    </source>
</evidence>
<dbReference type="EMBL" id="QXGF01002320">
    <property type="protein sequence ID" value="KAE8925201.1"/>
    <property type="molecule type" value="Genomic_DNA"/>
</dbReference>